<dbReference type="EMBL" id="LR877158">
    <property type="protein sequence ID" value="CAD2219521.1"/>
    <property type="molecule type" value="Genomic_DNA"/>
</dbReference>
<dbReference type="Proteomes" id="UP000515908">
    <property type="component" value="Chromosome 14"/>
</dbReference>
<gene>
    <name evidence="2" type="ORF">ADEAN_000702900</name>
</gene>
<organism evidence="2 3">
    <name type="scientific">Angomonas deanei</name>
    <dbReference type="NCBI Taxonomy" id="59799"/>
    <lineage>
        <taxon>Eukaryota</taxon>
        <taxon>Discoba</taxon>
        <taxon>Euglenozoa</taxon>
        <taxon>Kinetoplastea</taxon>
        <taxon>Metakinetoplastina</taxon>
        <taxon>Trypanosomatida</taxon>
        <taxon>Trypanosomatidae</taxon>
        <taxon>Strigomonadinae</taxon>
        <taxon>Angomonas</taxon>
    </lineage>
</organism>
<sequence length="106" mass="11598">MNRQGAIAPLRRPPAVLVDEDDVEDIDDVQEVHNASEQNYYSNGDTVTSCADRIKQQLPVPLPVALHQSVNPTSPLLFSFPVPQINGASPCRTSTATSLSRSTKRR</sequence>
<feature type="compositionally biased region" description="Low complexity" evidence="1">
    <location>
        <begin position="92"/>
        <end position="106"/>
    </location>
</feature>
<feature type="region of interest" description="Disordered" evidence="1">
    <location>
        <begin position="86"/>
        <end position="106"/>
    </location>
</feature>
<dbReference type="AlphaFoldDB" id="A0A7G2CKP8"/>
<reference evidence="2 3" key="1">
    <citation type="submission" date="2020-08" db="EMBL/GenBank/DDBJ databases">
        <authorList>
            <person name="Newling K."/>
            <person name="Davey J."/>
            <person name="Forrester S."/>
        </authorList>
    </citation>
    <scope>NUCLEOTIDE SEQUENCE [LARGE SCALE GENOMIC DNA]</scope>
    <source>
        <strain evidence="3">Crithidia deanei Carvalho (ATCC PRA-265)</strain>
    </source>
</reference>
<proteinExistence type="predicted"/>
<dbReference type="VEuPathDB" id="TriTrypDB:ADEAN_000702900"/>
<keyword evidence="3" id="KW-1185">Reference proteome</keyword>
<name>A0A7G2CKP8_9TRYP</name>
<protein>
    <submittedName>
        <fullName evidence="2">Uncharacterized protein</fullName>
    </submittedName>
</protein>
<evidence type="ECO:0000313" key="3">
    <source>
        <dbReference type="Proteomes" id="UP000515908"/>
    </source>
</evidence>
<accession>A0A7G2CKP8</accession>
<evidence type="ECO:0000313" key="2">
    <source>
        <dbReference type="EMBL" id="CAD2219521.1"/>
    </source>
</evidence>
<evidence type="ECO:0000256" key="1">
    <source>
        <dbReference type="SAM" id="MobiDB-lite"/>
    </source>
</evidence>